<dbReference type="eggNOG" id="KOG4442">
    <property type="taxonomic scope" value="Eukaryota"/>
</dbReference>
<dbReference type="InterPro" id="IPR006560">
    <property type="entry name" value="AWS_dom"/>
</dbReference>
<evidence type="ECO:0000259" key="9">
    <source>
        <dbReference type="PROSITE" id="PS50868"/>
    </source>
</evidence>
<organism evidence="11 12">
    <name type="scientific">Gossypium raimondii</name>
    <name type="common">Peruvian cotton</name>
    <name type="synonym">Gossypium klotzschianum subsp. raimondii</name>
    <dbReference type="NCBI Taxonomy" id="29730"/>
    <lineage>
        <taxon>Eukaryota</taxon>
        <taxon>Viridiplantae</taxon>
        <taxon>Streptophyta</taxon>
        <taxon>Embryophyta</taxon>
        <taxon>Tracheophyta</taxon>
        <taxon>Spermatophyta</taxon>
        <taxon>Magnoliopsida</taxon>
        <taxon>eudicotyledons</taxon>
        <taxon>Gunneridae</taxon>
        <taxon>Pentapetalae</taxon>
        <taxon>rosids</taxon>
        <taxon>malvids</taxon>
        <taxon>Malvales</taxon>
        <taxon>Malvaceae</taxon>
        <taxon>Malvoideae</taxon>
        <taxon>Gossypium</taxon>
    </lineage>
</organism>
<dbReference type="GO" id="GO:0042054">
    <property type="term" value="F:histone methyltransferase activity"/>
    <property type="evidence" value="ECO:0007669"/>
    <property type="project" value="InterPro"/>
</dbReference>
<dbReference type="InterPro" id="IPR003616">
    <property type="entry name" value="Post-SET_dom"/>
</dbReference>
<name>A0A0D2UBF6_GOSRA</name>
<feature type="domain" description="AWS" evidence="10">
    <location>
        <begin position="45"/>
        <end position="96"/>
    </location>
</feature>
<dbReference type="SMART" id="SM00508">
    <property type="entry name" value="PostSET"/>
    <property type="match status" value="1"/>
</dbReference>
<keyword evidence="4" id="KW-0489">Methyltransferase</keyword>
<evidence type="ECO:0000259" key="10">
    <source>
        <dbReference type="PROSITE" id="PS51215"/>
    </source>
</evidence>
<dbReference type="Pfam" id="PF17907">
    <property type="entry name" value="AWS"/>
    <property type="match status" value="1"/>
</dbReference>
<protein>
    <recommendedName>
        <fullName evidence="13">Histone-lysine N-methyltransferase</fullName>
    </recommendedName>
</protein>
<dbReference type="AlphaFoldDB" id="A0A0D2UBF6"/>
<dbReference type="PANTHER" id="PTHR22884">
    <property type="entry name" value="SET DOMAIN PROTEINS"/>
    <property type="match status" value="1"/>
</dbReference>
<evidence type="ECO:0000313" key="11">
    <source>
        <dbReference type="EMBL" id="KJB66194.1"/>
    </source>
</evidence>
<keyword evidence="5" id="KW-0808">Transferase</keyword>
<dbReference type="InterPro" id="IPR001214">
    <property type="entry name" value="SET_dom"/>
</dbReference>
<keyword evidence="12" id="KW-1185">Reference proteome</keyword>
<dbReference type="SMART" id="SM00570">
    <property type="entry name" value="AWS"/>
    <property type="match status" value="1"/>
</dbReference>
<evidence type="ECO:0000256" key="6">
    <source>
        <dbReference type="ARBA" id="ARBA00022691"/>
    </source>
</evidence>
<dbReference type="SUPFAM" id="SSF82199">
    <property type="entry name" value="SET domain"/>
    <property type="match status" value="1"/>
</dbReference>
<comment type="subcellular location">
    <subcellularLocation>
        <location evidence="2">Chromosome</location>
    </subcellularLocation>
    <subcellularLocation>
        <location evidence="1">Nucleus</location>
    </subcellularLocation>
</comment>
<evidence type="ECO:0000256" key="5">
    <source>
        <dbReference type="ARBA" id="ARBA00022679"/>
    </source>
</evidence>
<dbReference type="GO" id="GO:0005634">
    <property type="term" value="C:nucleus"/>
    <property type="evidence" value="ECO:0007669"/>
    <property type="project" value="UniProtKB-SubCell"/>
</dbReference>
<reference evidence="11 12" key="1">
    <citation type="journal article" date="2012" name="Nature">
        <title>Repeated polyploidization of Gossypium genomes and the evolution of spinnable cotton fibres.</title>
        <authorList>
            <person name="Paterson A.H."/>
            <person name="Wendel J.F."/>
            <person name="Gundlach H."/>
            <person name="Guo H."/>
            <person name="Jenkins J."/>
            <person name="Jin D."/>
            <person name="Llewellyn D."/>
            <person name="Showmaker K.C."/>
            <person name="Shu S."/>
            <person name="Udall J."/>
            <person name="Yoo M.J."/>
            <person name="Byers R."/>
            <person name="Chen W."/>
            <person name="Doron-Faigenboim A."/>
            <person name="Duke M.V."/>
            <person name="Gong L."/>
            <person name="Grimwood J."/>
            <person name="Grover C."/>
            <person name="Grupp K."/>
            <person name="Hu G."/>
            <person name="Lee T.H."/>
            <person name="Li J."/>
            <person name="Lin L."/>
            <person name="Liu T."/>
            <person name="Marler B.S."/>
            <person name="Page J.T."/>
            <person name="Roberts A.W."/>
            <person name="Romanel E."/>
            <person name="Sanders W.S."/>
            <person name="Szadkowski E."/>
            <person name="Tan X."/>
            <person name="Tang H."/>
            <person name="Xu C."/>
            <person name="Wang J."/>
            <person name="Wang Z."/>
            <person name="Zhang D."/>
            <person name="Zhang L."/>
            <person name="Ashrafi H."/>
            <person name="Bedon F."/>
            <person name="Bowers J.E."/>
            <person name="Brubaker C.L."/>
            <person name="Chee P.W."/>
            <person name="Das S."/>
            <person name="Gingle A.R."/>
            <person name="Haigler C.H."/>
            <person name="Harker D."/>
            <person name="Hoffmann L.V."/>
            <person name="Hovav R."/>
            <person name="Jones D.C."/>
            <person name="Lemke C."/>
            <person name="Mansoor S."/>
            <person name="ur Rahman M."/>
            <person name="Rainville L.N."/>
            <person name="Rambani A."/>
            <person name="Reddy U.K."/>
            <person name="Rong J.K."/>
            <person name="Saranga Y."/>
            <person name="Scheffler B.E."/>
            <person name="Scheffler J.A."/>
            <person name="Stelly D.M."/>
            <person name="Triplett B.A."/>
            <person name="Van Deynze A."/>
            <person name="Vaslin M.F."/>
            <person name="Waghmare V.N."/>
            <person name="Walford S.A."/>
            <person name="Wright R.J."/>
            <person name="Zaki E.A."/>
            <person name="Zhang T."/>
            <person name="Dennis E.S."/>
            <person name="Mayer K.F."/>
            <person name="Peterson D.G."/>
            <person name="Rokhsar D.S."/>
            <person name="Wang X."/>
            <person name="Schmutz J."/>
        </authorList>
    </citation>
    <scope>NUCLEOTIDE SEQUENCE [LARGE SCALE GENOMIC DNA]</scope>
</reference>
<dbReference type="Gene3D" id="2.170.270.10">
    <property type="entry name" value="SET domain"/>
    <property type="match status" value="1"/>
</dbReference>
<dbReference type="PROSITE" id="PS50280">
    <property type="entry name" value="SET"/>
    <property type="match status" value="1"/>
</dbReference>
<dbReference type="InterPro" id="IPR046341">
    <property type="entry name" value="SET_dom_sf"/>
</dbReference>
<dbReference type="GO" id="GO:0005694">
    <property type="term" value="C:chromosome"/>
    <property type="evidence" value="ECO:0007669"/>
    <property type="project" value="UniProtKB-SubCell"/>
</dbReference>
<dbReference type="Gramene" id="KJB66194">
    <property type="protein sequence ID" value="KJB66194"/>
    <property type="gene ID" value="B456_010G131600"/>
</dbReference>
<evidence type="ECO:0000313" key="12">
    <source>
        <dbReference type="Proteomes" id="UP000032304"/>
    </source>
</evidence>
<accession>A0A0D2UBF6</accession>
<sequence>MGGLSIAGLFCQVYVWDPENEDLPQYEHIFQNEFSYRKHKKQKEEDIAICECKFDFSDPDSTCGERCLNVLTSTECTPGYCPCGVYCKNQKFQKCQYARVTLFKTEGCGWGLLAAEYIKTGQFIVEYCGEVISWKEAKRRSQAYENQGLKDAFIISLNGSESIDATKKGNLARFINHSCQPNCETRKWTVLGEIRVGIFAKEDIPIGTELAYDYNFEWYGGAKVRCLCGALNCSGFLGAKSRGFQEDTYLWEDDDERYSVEKIPLYDSAEDEPATKLLKAVNLNSENDVNTKSEQSITMDVNLKSKHQLESTIDTVPMEGVDVNTLKIESPKDINLYSQDAQQAFSQKNAMISRIRSNSACRNYHIRSGPMLKKKSQHYSNGKLKHLSKKQIDLKHLAKLLASKEAQEEVFRYEEMKNEAASQLASLYNDIRPAIEEHERDNQDSVSTSVAEKWIEASCTKLKIEFDFHSSILRNIVCTPQKACEQVKPCEPEGHGGNNDTEVKLEF</sequence>
<dbReference type="STRING" id="29730.A0A0D2UBF6"/>
<dbReference type="PROSITE" id="PS50868">
    <property type="entry name" value="POST_SET"/>
    <property type="match status" value="1"/>
</dbReference>
<feature type="domain" description="Post-SET" evidence="9">
    <location>
        <begin position="222"/>
        <end position="238"/>
    </location>
</feature>
<evidence type="ECO:0000256" key="1">
    <source>
        <dbReference type="ARBA" id="ARBA00004123"/>
    </source>
</evidence>
<dbReference type="PROSITE" id="PS51215">
    <property type="entry name" value="AWS"/>
    <property type="match status" value="1"/>
</dbReference>
<feature type="domain" description="SET" evidence="8">
    <location>
        <begin position="98"/>
        <end position="215"/>
    </location>
</feature>
<dbReference type="InterPro" id="IPR050777">
    <property type="entry name" value="SET2_Histone-Lys_MeTrsfase"/>
</dbReference>
<dbReference type="GO" id="GO:0032259">
    <property type="term" value="P:methylation"/>
    <property type="evidence" value="ECO:0007669"/>
    <property type="project" value="UniProtKB-KW"/>
</dbReference>
<gene>
    <name evidence="11" type="ORF">B456_010G131600</name>
</gene>
<evidence type="ECO:0000256" key="3">
    <source>
        <dbReference type="ARBA" id="ARBA00022454"/>
    </source>
</evidence>
<evidence type="ECO:0008006" key="13">
    <source>
        <dbReference type="Google" id="ProtNLM"/>
    </source>
</evidence>
<proteinExistence type="predicted"/>
<evidence type="ECO:0000256" key="7">
    <source>
        <dbReference type="ARBA" id="ARBA00023242"/>
    </source>
</evidence>
<dbReference type="Proteomes" id="UP000032304">
    <property type="component" value="Chromosome 10"/>
</dbReference>
<evidence type="ECO:0000259" key="8">
    <source>
        <dbReference type="PROSITE" id="PS50280"/>
    </source>
</evidence>
<dbReference type="EMBL" id="CM001749">
    <property type="protein sequence ID" value="KJB66194.1"/>
    <property type="molecule type" value="Genomic_DNA"/>
</dbReference>
<evidence type="ECO:0000256" key="4">
    <source>
        <dbReference type="ARBA" id="ARBA00022603"/>
    </source>
</evidence>
<keyword evidence="6" id="KW-0949">S-adenosyl-L-methionine</keyword>
<dbReference type="OMA" id="TALIVEQ"/>
<evidence type="ECO:0000256" key="2">
    <source>
        <dbReference type="ARBA" id="ARBA00004286"/>
    </source>
</evidence>
<dbReference type="Pfam" id="PF00856">
    <property type="entry name" value="SET"/>
    <property type="match status" value="1"/>
</dbReference>
<dbReference type="FunFam" id="2.170.270.10:FF:000028">
    <property type="entry name" value="Histone-lysine N-methyltransferase"/>
    <property type="match status" value="1"/>
</dbReference>
<keyword evidence="7" id="KW-0539">Nucleus</keyword>
<keyword evidence="3" id="KW-0158">Chromosome</keyword>
<dbReference type="SMART" id="SM00317">
    <property type="entry name" value="SET"/>
    <property type="match status" value="1"/>
</dbReference>